<evidence type="ECO:0000256" key="2">
    <source>
        <dbReference type="ARBA" id="ARBA00004370"/>
    </source>
</evidence>
<evidence type="ECO:0000256" key="6">
    <source>
        <dbReference type="ARBA" id="ARBA00022777"/>
    </source>
</evidence>
<organism evidence="9 10">
    <name type="scientific">Terrisporobacter muris</name>
    <dbReference type="NCBI Taxonomy" id="2963284"/>
    <lineage>
        <taxon>Bacteria</taxon>
        <taxon>Bacillati</taxon>
        <taxon>Bacillota</taxon>
        <taxon>Clostridia</taxon>
        <taxon>Peptostreptococcales</taxon>
        <taxon>Peptostreptococcaceae</taxon>
        <taxon>Terrisporobacter</taxon>
    </lineage>
</organism>
<dbReference type="InterPro" id="IPR003661">
    <property type="entry name" value="HisK_dim/P_dom"/>
</dbReference>
<dbReference type="FunFam" id="3.30.565.10:FF:000006">
    <property type="entry name" value="Sensor histidine kinase WalK"/>
    <property type="match status" value="1"/>
</dbReference>
<dbReference type="PANTHER" id="PTHR43711:SF26">
    <property type="entry name" value="SENSOR HISTIDINE KINASE RCSC"/>
    <property type="match status" value="1"/>
</dbReference>
<gene>
    <name evidence="9" type="ORF">NSA58_18145</name>
</gene>
<comment type="caution">
    <text evidence="9">The sequence shown here is derived from an EMBL/GenBank/DDBJ whole genome shotgun (WGS) entry which is preliminary data.</text>
</comment>
<evidence type="ECO:0000256" key="5">
    <source>
        <dbReference type="ARBA" id="ARBA00022679"/>
    </source>
</evidence>
<dbReference type="InterPro" id="IPR004358">
    <property type="entry name" value="Sig_transdc_His_kin-like_C"/>
</dbReference>
<dbReference type="InterPro" id="IPR003594">
    <property type="entry name" value="HATPase_dom"/>
</dbReference>
<evidence type="ECO:0000256" key="4">
    <source>
        <dbReference type="ARBA" id="ARBA00022553"/>
    </source>
</evidence>
<keyword evidence="4" id="KW-0597">Phosphoprotein</keyword>
<comment type="catalytic activity">
    <reaction evidence="1">
        <text>ATP + protein L-histidine = ADP + protein N-phospho-L-histidine.</text>
        <dbReference type="EC" id="2.7.13.3"/>
    </reaction>
</comment>
<dbReference type="PROSITE" id="PS50109">
    <property type="entry name" value="HIS_KIN"/>
    <property type="match status" value="1"/>
</dbReference>
<keyword evidence="5" id="KW-0808">Transferase</keyword>
<dbReference type="InterPro" id="IPR036890">
    <property type="entry name" value="HATPase_C_sf"/>
</dbReference>
<dbReference type="Gene3D" id="1.10.287.130">
    <property type="match status" value="1"/>
</dbReference>
<dbReference type="CDD" id="cd00075">
    <property type="entry name" value="HATPase"/>
    <property type="match status" value="1"/>
</dbReference>
<evidence type="ECO:0000256" key="1">
    <source>
        <dbReference type="ARBA" id="ARBA00000085"/>
    </source>
</evidence>
<dbReference type="Pfam" id="PF00512">
    <property type="entry name" value="HisKA"/>
    <property type="match status" value="1"/>
</dbReference>
<dbReference type="SUPFAM" id="SSF47384">
    <property type="entry name" value="Homodimeric domain of signal transducing histidine kinase"/>
    <property type="match status" value="1"/>
</dbReference>
<dbReference type="PRINTS" id="PR00344">
    <property type="entry name" value="BCTRLSENSOR"/>
</dbReference>
<dbReference type="GO" id="GO:0016020">
    <property type="term" value="C:membrane"/>
    <property type="evidence" value="ECO:0007669"/>
    <property type="project" value="UniProtKB-SubCell"/>
</dbReference>
<dbReference type="EMBL" id="JANKBY010000381">
    <property type="protein sequence ID" value="MCR1824705.1"/>
    <property type="molecule type" value="Genomic_DNA"/>
</dbReference>
<dbReference type="PANTHER" id="PTHR43711">
    <property type="entry name" value="TWO-COMPONENT HISTIDINE KINASE"/>
    <property type="match status" value="1"/>
</dbReference>
<dbReference type="EC" id="2.7.13.3" evidence="3"/>
<dbReference type="InterPro" id="IPR036097">
    <property type="entry name" value="HisK_dim/P_sf"/>
</dbReference>
<feature type="non-terminal residue" evidence="9">
    <location>
        <position position="1"/>
    </location>
</feature>
<dbReference type="Proteomes" id="UP001140817">
    <property type="component" value="Unassembled WGS sequence"/>
</dbReference>
<name>A0A9X2MDP3_9FIRM</name>
<comment type="subcellular location">
    <subcellularLocation>
        <location evidence="2">Membrane</location>
    </subcellularLocation>
</comment>
<feature type="domain" description="Histidine kinase" evidence="8">
    <location>
        <begin position="81"/>
        <end position="300"/>
    </location>
</feature>
<protein>
    <recommendedName>
        <fullName evidence="3">histidine kinase</fullName>
        <ecNumber evidence="3">2.7.13.3</ecNumber>
    </recommendedName>
</protein>
<proteinExistence type="predicted"/>
<dbReference type="Gene3D" id="3.30.565.10">
    <property type="entry name" value="Histidine kinase-like ATPase, C-terminal domain"/>
    <property type="match status" value="1"/>
</dbReference>
<evidence type="ECO:0000259" key="8">
    <source>
        <dbReference type="PROSITE" id="PS50109"/>
    </source>
</evidence>
<dbReference type="GO" id="GO:0000155">
    <property type="term" value="F:phosphorelay sensor kinase activity"/>
    <property type="evidence" value="ECO:0007669"/>
    <property type="project" value="InterPro"/>
</dbReference>
<keyword evidence="6 9" id="KW-0418">Kinase</keyword>
<accession>A0A9X2MDP3</accession>
<dbReference type="InterPro" id="IPR050736">
    <property type="entry name" value="Sensor_HK_Regulatory"/>
</dbReference>
<reference evidence="9" key="1">
    <citation type="submission" date="2022-07" db="EMBL/GenBank/DDBJ databases">
        <title>Enhanced cultured diversity of the mouse gut microbiota enables custom-made synthetic communities.</title>
        <authorList>
            <person name="Afrizal A."/>
        </authorList>
    </citation>
    <scope>NUCLEOTIDE SEQUENCE</scope>
    <source>
        <strain evidence="9">DSM 29186</strain>
    </source>
</reference>
<evidence type="ECO:0000313" key="9">
    <source>
        <dbReference type="EMBL" id="MCR1824705.1"/>
    </source>
</evidence>
<dbReference type="SUPFAM" id="SSF55874">
    <property type="entry name" value="ATPase domain of HSP90 chaperone/DNA topoisomerase II/histidine kinase"/>
    <property type="match status" value="1"/>
</dbReference>
<dbReference type="SMART" id="SM00388">
    <property type="entry name" value="HisKA"/>
    <property type="match status" value="1"/>
</dbReference>
<dbReference type="Pfam" id="PF02518">
    <property type="entry name" value="HATPase_c"/>
    <property type="match status" value="1"/>
</dbReference>
<evidence type="ECO:0000313" key="10">
    <source>
        <dbReference type="Proteomes" id="UP001140817"/>
    </source>
</evidence>
<dbReference type="RefSeq" id="WP_257560780.1">
    <property type="nucleotide sequence ID" value="NZ_JANKBY010000381.1"/>
</dbReference>
<evidence type="ECO:0000256" key="7">
    <source>
        <dbReference type="ARBA" id="ARBA00023012"/>
    </source>
</evidence>
<keyword evidence="10" id="KW-1185">Reference proteome</keyword>
<evidence type="ECO:0000256" key="3">
    <source>
        <dbReference type="ARBA" id="ARBA00012438"/>
    </source>
</evidence>
<dbReference type="InterPro" id="IPR005467">
    <property type="entry name" value="His_kinase_dom"/>
</dbReference>
<keyword evidence="7" id="KW-0902">Two-component regulatory system</keyword>
<dbReference type="CDD" id="cd00082">
    <property type="entry name" value="HisKA"/>
    <property type="match status" value="1"/>
</dbReference>
<sequence length="324" mass="37337">LIMSRSNKICGNKLLTNNVRLKFKDNEFLGEEINIKDNEKDSILNMIIIQDLNAKIQIEKLKNTLEQNKIIELGRNEMLSNISHEFKTPVNVIYSTAQLLDLEKTQNDYKKLHEYNILIKRNCDRLIRMINNFIDSTKFEANIINMDLKIINIVSLVEDLTMSIINFAQNKNIEVIFDTEEEEIYILADIDFIERIILNVLSNAIKYNSENGSIFVNIIDEENKVIIEIIDTGFGIPGNKLNKLFNRFERFDNNNLSHEEGTGLGLNIVKQMVDALKGDIKVVSKEGEGTTIRIIFDKQSKKEDQITDTYDGMSRRVALELSDI</sequence>
<dbReference type="SMART" id="SM00387">
    <property type="entry name" value="HATPase_c"/>
    <property type="match status" value="1"/>
</dbReference>
<dbReference type="AlphaFoldDB" id="A0A9X2MDP3"/>